<dbReference type="SUPFAM" id="SSF52540">
    <property type="entry name" value="P-loop containing nucleoside triphosphate hydrolases"/>
    <property type="match status" value="2"/>
</dbReference>
<dbReference type="FunFam" id="3.40.50.300:FF:000074">
    <property type="entry name" value="Multidrug resistance-associated protein 5 isoform 1"/>
    <property type="match status" value="1"/>
</dbReference>
<feature type="transmembrane region" description="Helical" evidence="16">
    <location>
        <begin position="375"/>
        <end position="394"/>
    </location>
</feature>
<dbReference type="Proteomes" id="UP000005239">
    <property type="component" value="Unassembled WGS sequence"/>
</dbReference>
<dbReference type="PANTHER" id="PTHR24223">
    <property type="entry name" value="ATP-BINDING CASSETTE SUB-FAMILY C"/>
    <property type="match status" value="1"/>
</dbReference>
<feature type="transmembrane region" description="Helical" evidence="16">
    <location>
        <begin position="580"/>
        <end position="598"/>
    </location>
</feature>
<evidence type="ECO:0000256" key="16">
    <source>
        <dbReference type="SAM" id="Phobius"/>
    </source>
</evidence>
<dbReference type="SUPFAM" id="SSF90123">
    <property type="entry name" value="ABC transporter transmembrane region"/>
    <property type="match status" value="2"/>
</dbReference>
<organism evidence="17 18">
    <name type="scientific">Pristionchus pacificus</name>
    <name type="common">Parasitic nematode worm</name>
    <dbReference type="NCBI Taxonomy" id="54126"/>
    <lineage>
        <taxon>Eukaryota</taxon>
        <taxon>Metazoa</taxon>
        <taxon>Ecdysozoa</taxon>
        <taxon>Nematoda</taxon>
        <taxon>Chromadorea</taxon>
        <taxon>Rhabditida</taxon>
        <taxon>Rhabditina</taxon>
        <taxon>Diplogasteromorpha</taxon>
        <taxon>Diplogasteroidea</taxon>
        <taxon>Neodiplogasteridae</taxon>
        <taxon>Pristionchus</taxon>
    </lineage>
</organism>
<dbReference type="InterPro" id="IPR011992">
    <property type="entry name" value="EF-hand-dom_pair"/>
</dbReference>
<feature type="compositionally biased region" description="Gly residues" evidence="15">
    <location>
        <begin position="504"/>
        <end position="514"/>
    </location>
</feature>
<comment type="subcellular location">
    <subcellularLocation>
        <location evidence="1">Endomembrane system</location>
        <topology evidence="1">Multi-pass membrane protein</topology>
    </subcellularLocation>
</comment>
<feature type="region of interest" description="Disordered" evidence="15">
    <location>
        <begin position="501"/>
        <end position="528"/>
    </location>
</feature>
<gene>
    <name evidence="17" type="primary">WBGene00096460</name>
</gene>
<keyword evidence="12 16" id="KW-0472">Membrane</keyword>
<comment type="similarity">
    <text evidence="3">Belongs to the ABC transporter superfamily. ABCC family. Conjugate transporter (TC 3.A.1.208) subfamily.</text>
</comment>
<evidence type="ECO:0000256" key="15">
    <source>
        <dbReference type="SAM" id="MobiDB-lite"/>
    </source>
</evidence>
<dbReference type="EC" id="7.6.2.3" evidence="13"/>
<dbReference type="GO" id="GO:0055085">
    <property type="term" value="P:transmembrane transport"/>
    <property type="evidence" value="ECO:0000318"/>
    <property type="project" value="GO_Central"/>
</dbReference>
<dbReference type="InterPro" id="IPR050173">
    <property type="entry name" value="ABC_transporter_C-like"/>
</dbReference>
<proteinExistence type="inferred from homology"/>
<dbReference type="InterPro" id="IPR027417">
    <property type="entry name" value="P-loop_NTPase"/>
</dbReference>
<evidence type="ECO:0000256" key="1">
    <source>
        <dbReference type="ARBA" id="ARBA00004127"/>
    </source>
</evidence>
<evidence type="ECO:0000256" key="3">
    <source>
        <dbReference type="ARBA" id="ARBA00009726"/>
    </source>
</evidence>
<dbReference type="Gene3D" id="3.40.50.300">
    <property type="entry name" value="P-loop containing nucleotide triphosphate hydrolases"/>
    <property type="match status" value="2"/>
</dbReference>
<feature type="transmembrane region" description="Helical" evidence="16">
    <location>
        <begin position="1207"/>
        <end position="1231"/>
    </location>
</feature>
<name>A0A2A6B4V1_PRIPA</name>
<dbReference type="GO" id="GO:0005509">
    <property type="term" value="F:calcium ion binding"/>
    <property type="evidence" value="ECO:0007669"/>
    <property type="project" value="InterPro"/>
</dbReference>
<dbReference type="PANTHER" id="PTHR24223:SF358">
    <property type="entry name" value="ABC TRANSMEMBRANE TYPE-1 DOMAIN-CONTAINING PROTEIN"/>
    <property type="match status" value="1"/>
</dbReference>
<feature type="transmembrane region" description="Helical" evidence="16">
    <location>
        <begin position="1163"/>
        <end position="1187"/>
    </location>
</feature>
<feature type="compositionally biased region" description="Basic and acidic residues" evidence="15">
    <location>
        <begin position="1055"/>
        <end position="1075"/>
    </location>
</feature>
<evidence type="ECO:0000256" key="4">
    <source>
        <dbReference type="ARBA" id="ARBA00022448"/>
    </source>
</evidence>
<dbReference type="FunFam" id="1.20.1560.10:FF:000001">
    <property type="entry name" value="ATP-binding cassette subfamily C member 1"/>
    <property type="match status" value="1"/>
</dbReference>
<dbReference type="InterPro" id="IPR036640">
    <property type="entry name" value="ABC1_TM_sf"/>
</dbReference>
<evidence type="ECO:0000256" key="13">
    <source>
        <dbReference type="ARBA" id="ARBA00024220"/>
    </source>
</evidence>
<feature type="transmembrane region" description="Helical" evidence="16">
    <location>
        <begin position="237"/>
        <end position="258"/>
    </location>
</feature>
<dbReference type="PROSITE" id="PS00211">
    <property type="entry name" value="ABC_TRANSPORTER_1"/>
    <property type="match status" value="1"/>
</dbReference>
<evidence type="ECO:0000256" key="2">
    <source>
        <dbReference type="ARBA" id="ARBA00006049"/>
    </source>
</evidence>
<dbReference type="InterPro" id="IPR018247">
    <property type="entry name" value="EF_Hand_1_Ca_BS"/>
</dbReference>
<dbReference type="InterPro" id="IPR002048">
    <property type="entry name" value="EF_hand_dom"/>
</dbReference>
<dbReference type="GO" id="GO:0016887">
    <property type="term" value="F:ATP hydrolysis activity"/>
    <property type="evidence" value="ECO:0007669"/>
    <property type="project" value="InterPro"/>
</dbReference>
<dbReference type="FunFam" id="1.20.1560.10:FF:000006">
    <property type="entry name" value="ATP-binding cassette, sub-family C (CFTR/MRP), member 9"/>
    <property type="match status" value="1"/>
</dbReference>
<feature type="region of interest" description="Disordered" evidence="15">
    <location>
        <begin position="1055"/>
        <end position="1094"/>
    </location>
</feature>
<comment type="catalytic activity">
    <reaction evidence="14">
        <text>leukotriene C4(in) + ATP + H2O = leukotriene C4(out) + ADP + phosphate + H(+)</text>
        <dbReference type="Rhea" id="RHEA:38963"/>
        <dbReference type="ChEBI" id="CHEBI:15377"/>
        <dbReference type="ChEBI" id="CHEBI:15378"/>
        <dbReference type="ChEBI" id="CHEBI:30616"/>
        <dbReference type="ChEBI" id="CHEBI:43474"/>
        <dbReference type="ChEBI" id="CHEBI:57973"/>
        <dbReference type="ChEBI" id="CHEBI:456216"/>
    </reaction>
    <physiologicalReaction direction="left-to-right" evidence="14">
        <dbReference type="Rhea" id="RHEA:38964"/>
    </physiologicalReaction>
</comment>
<dbReference type="Pfam" id="PF13499">
    <property type="entry name" value="EF-hand_7"/>
    <property type="match status" value="1"/>
</dbReference>
<dbReference type="EnsemblMetazoa" id="PPA06906.1">
    <property type="protein sequence ID" value="PPA06906.1"/>
    <property type="gene ID" value="WBGene00096460"/>
</dbReference>
<dbReference type="PROSITE" id="PS50929">
    <property type="entry name" value="ABC_TM1F"/>
    <property type="match status" value="2"/>
</dbReference>
<dbReference type="CDD" id="cd03244">
    <property type="entry name" value="ABCC_MRP_domain2"/>
    <property type="match status" value="1"/>
</dbReference>
<evidence type="ECO:0000256" key="12">
    <source>
        <dbReference type="ARBA" id="ARBA00023136"/>
    </source>
</evidence>
<evidence type="ECO:0000256" key="7">
    <source>
        <dbReference type="ARBA" id="ARBA00022737"/>
    </source>
</evidence>
<dbReference type="InterPro" id="IPR017871">
    <property type="entry name" value="ABC_transporter-like_CS"/>
</dbReference>
<dbReference type="FunFam" id="1.10.238.10:FF:000009">
    <property type="entry name" value="Visinin-like protein 1"/>
    <property type="match status" value="1"/>
</dbReference>
<dbReference type="PROSITE" id="PS50893">
    <property type="entry name" value="ABC_TRANSPORTER_2"/>
    <property type="match status" value="2"/>
</dbReference>
<dbReference type="FunFam" id="3.40.50.300:FF:002576">
    <property type="entry name" value="ABC transporter, putative"/>
    <property type="match status" value="1"/>
</dbReference>
<evidence type="ECO:0000256" key="8">
    <source>
        <dbReference type="ARBA" id="ARBA00022741"/>
    </source>
</evidence>
<dbReference type="Gene3D" id="1.20.1560.10">
    <property type="entry name" value="ABC transporter type 1, transmembrane domain"/>
    <property type="match status" value="2"/>
</dbReference>
<evidence type="ECO:0000256" key="11">
    <source>
        <dbReference type="ARBA" id="ARBA00022989"/>
    </source>
</evidence>
<feature type="transmembrane region" description="Helical" evidence="16">
    <location>
        <begin position="1281"/>
        <end position="1299"/>
    </location>
</feature>
<dbReference type="GO" id="GO:0140359">
    <property type="term" value="F:ABC-type transporter activity"/>
    <property type="evidence" value="ECO:0000318"/>
    <property type="project" value="GO_Central"/>
</dbReference>
<dbReference type="InterPro" id="IPR003593">
    <property type="entry name" value="AAA+_ATPase"/>
</dbReference>
<dbReference type="SMART" id="SM00054">
    <property type="entry name" value="EFh"/>
    <property type="match status" value="3"/>
</dbReference>
<keyword evidence="9" id="KW-0106">Calcium</keyword>
<dbReference type="InterPro" id="IPR003439">
    <property type="entry name" value="ABC_transporter-like_ATP-bd"/>
</dbReference>
<dbReference type="GO" id="GO:0012505">
    <property type="term" value="C:endomembrane system"/>
    <property type="evidence" value="ECO:0007669"/>
    <property type="project" value="UniProtKB-SubCell"/>
</dbReference>
<dbReference type="PROSITE" id="PS50222">
    <property type="entry name" value="EF_HAND_2"/>
    <property type="match status" value="3"/>
</dbReference>
<comment type="similarity">
    <text evidence="2">Belongs to the recoverin family.</text>
</comment>
<evidence type="ECO:0000313" key="18">
    <source>
        <dbReference type="Proteomes" id="UP000005239"/>
    </source>
</evidence>
<dbReference type="SUPFAM" id="SSF47473">
    <property type="entry name" value="EF-hand"/>
    <property type="match status" value="1"/>
</dbReference>
<feature type="compositionally biased region" description="Acidic residues" evidence="15">
    <location>
        <begin position="1076"/>
        <end position="1087"/>
    </location>
</feature>
<dbReference type="Pfam" id="PF00005">
    <property type="entry name" value="ABC_tran"/>
    <property type="match status" value="2"/>
</dbReference>
<dbReference type="SMART" id="SM00382">
    <property type="entry name" value="AAA"/>
    <property type="match status" value="2"/>
</dbReference>
<dbReference type="Pfam" id="PF13833">
    <property type="entry name" value="EF-hand_8"/>
    <property type="match status" value="1"/>
</dbReference>
<accession>A0A2A6B4V1</accession>
<accession>A0A8R1Y7F8</accession>
<dbReference type="PRINTS" id="PR00450">
    <property type="entry name" value="RECOVERIN"/>
</dbReference>
<dbReference type="GO" id="GO:0005524">
    <property type="term" value="F:ATP binding"/>
    <property type="evidence" value="ECO:0007669"/>
    <property type="project" value="UniProtKB-KW"/>
</dbReference>
<dbReference type="InterPro" id="IPR011527">
    <property type="entry name" value="ABC1_TM_dom"/>
</dbReference>
<evidence type="ECO:0000313" key="17">
    <source>
        <dbReference type="EnsemblMetazoa" id="PPA06906.1"/>
    </source>
</evidence>
<feature type="transmembrane region" description="Helical" evidence="16">
    <location>
        <begin position="1305"/>
        <end position="1325"/>
    </location>
</feature>
<evidence type="ECO:0000256" key="10">
    <source>
        <dbReference type="ARBA" id="ARBA00022840"/>
    </source>
</evidence>
<feature type="transmembrane region" description="Helical" evidence="16">
    <location>
        <begin position="1397"/>
        <end position="1415"/>
    </location>
</feature>
<sequence length="1725" mass="194831">MFWSVTARFSGMGNCNGKSVEEKRKKASKKLTKEEMDELETKTYFSRKELKKWYKDFVRDCPTGELKMDEFQNIYKQFFPNGDPSKFASFVFNVFDDNQDGHISFKEFIAALSITSRGNLDEKLDWAFSLYDVDKDGFITKVTISASLPYSNDIDEDNEGTGAYLHWVEEMANIVDAIYSMIGNMLELPKDEDTPQKRVEKIFSNMDKNLDGQLTREEFKEGSKADPWIVQALTMDMMLVGIPVGFFWLLYIPLLIQIKINRGANPVLPWTTIMSMKWLIAVVLLCDKTFLVLLALWERFIEGDTVPQVEFVSPAVQMITLAVIMLAANGCRRSGIRSSGILFNTWLIMVVCGGPEFYSWIRIGSDSSLVDQTDFFRYIAYLVWYLLVIIQFILHCFSDPLTIFADEAYDDYPNCPEMKASFLNQQILYWFGSLITKGNNKLLEVDDLFELKPDLTSEEVVKRWYPIWDKELIKYQKDTEEFKRKAVVQRKKSTREAAMPLLESGGGRGYGGTNNGDAKKAKNKKKSDEPPLPSLMYCLLATFKWELMTQNSLKFISDLLLFANPIFLDLLISYTEDPTVAWQIGLLYVAGLFAAAQLKTFLVNEFFMQALVVGSKVQTLLTAIVYEKTLKLSSHARREKTAGEIVNLMAIDVERFKMLVPQLQMYWSSPFQISLTLFMLYQKLGWAAFMGVLVMLSLIPLNIVVSKKIKGWQMRMMELKDERIKMCNEVLSGIKVIKLYGWEPAMEKTIDDIRNAEMDLIRKSGILRSGLDVLNVALVTFATYTLSDPKNVLAPQAVVSNQRLKEFLVADELRPEDIDRLEMLDDDDVKVVDAQEGIFSWGDEIPPTLEGINMDATRGQLLAVVGRVGSAKSSLLSALLGEMRKLRGYIGTRGTVAYMPQQPWIQNATVRDNILMGMDFDSGKYNEIVEACALRQDFILLADGDRTEIGEKGINLSGGQKSRVALARACYQDRDVYLLDDPLSAVDAHVARHIFDKVIGPNGILRKKTRLFVTHGLTFLKDTDKVVIMQDGSISHVDKFEVLVEDESVSHMLKEVEQVNRKEDMTPSTERSDEHDSADDEDGDQFDDSLSAVSRASRKSKLSVVSRKISQQGKKLSVTGMPLPEPEKEDKGQLIAKEAMATGHVKASVYFDYIRSMGIWSTFIPFIAFWTLSSIFQMSRAFWVTAWSNDNIIGADPADAMPLSIRLIVYAIVGILETLFLFFGSTAIIYGMTNASINLHRPLLHNIFRSPLAFFDVTPLGRILNRIGKDMETIDLRLGQNVRFCCIGIFNLMQTFLIISISEPIFIAFGIPMIVIYILILRYYISSARQLQRLSSVNRSPIYSHFGETIQGVSTIRAFGWSEKFILSSRSKVDTFMRCSWFYGIAARWLGVRLETLGNGIILVTSLLAVASKAMESSTAGVIGLSVSYSLNVSFMMNLLMTRLSELETSIVSVERVKEYSEDQAEADWRQPHRRPKQGWPSNGAVHFKNYETRYRPGLELVIKGIDCKMEPGEKVGVVGRTGAGKSSLTLALFRIIEPASGTITIDDVDITTIGLHDLREKLSIIPQEPVLFSGTLRFNVDPTGLYTDEECWAALKYAHLEEFVERLPGQLMHSIEEGGENISVGQRQLVCLARAILRRSQVLILDEATAAVDTVTDALIQKTIRDVFVNSTVITIAHRLNTIMDYDKIMVMDDGRVAEYDSPDNLLQKPNGIFYGMAKSAKII</sequence>
<protein>
    <recommendedName>
        <fullName evidence="13">ABC-type glutathione-S-conjugate transporter</fullName>
        <ecNumber evidence="13">7.6.2.3</ecNumber>
    </recommendedName>
</protein>
<dbReference type="CDD" id="cd18603">
    <property type="entry name" value="ABC_6TM_MRP1_2_3_6_D2_like"/>
    <property type="match status" value="1"/>
</dbReference>
<keyword evidence="11 16" id="KW-1133">Transmembrane helix</keyword>
<dbReference type="GO" id="GO:0016020">
    <property type="term" value="C:membrane"/>
    <property type="evidence" value="ECO:0007669"/>
    <property type="project" value="InterPro"/>
</dbReference>
<feature type="transmembrane region" description="Helical" evidence="16">
    <location>
        <begin position="278"/>
        <end position="297"/>
    </location>
</feature>
<keyword evidence="7" id="KW-0677">Repeat</keyword>
<reference evidence="18" key="1">
    <citation type="journal article" date="2008" name="Nat. Genet.">
        <title>The Pristionchus pacificus genome provides a unique perspective on nematode lifestyle and parasitism.</title>
        <authorList>
            <person name="Dieterich C."/>
            <person name="Clifton S.W."/>
            <person name="Schuster L.N."/>
            <person name="Chinwalla A."/>
            <person name="Delehaunty K."/>
            <person name="Dinkelacker I."/>
            <person name="Fulton L."/>
            <person name="Fulton R."/>
            <person name="Godfrey J."/>
            <person name="Minx P."/>
            <person name="Mitreva M."/>
            <person name="Roeseler W."/>
            <person name="Tian H."/>
            <person name="Witte H."/>
            <person name="Yang S.P."/>
            <person name="Wilson R.K."/>
            <person name="Sommer R.J."/>
        </authorList>
    </citation>
    <scope>NUCLEOTIDE SEQUENCE [LARGE SCALE GENOMIC DNA]</scope>
    <source>
        <strain evidence="18">PS312</strain>
    </source>
</reference>
<keyword evidence="4" id="KW-0813">Transport</keyword>
<evidence type="ECO:0000256" key="6">
    <source>
        <dbReference type="ARBA" id="ARBA00022723"/>
    </source>
</evidence>
<feature type="transmembrane region" description="Helical" evidence="16">
    <location>
        <begin position="341"/>
        <end position="363"/>
    </location>
</feature>
<dbReference type="CDD" id="cd00051">
    <property type="entry name" value="EFh"/>
    <property type="match status" value="2"/>
</dbReference>
<evidence type="ECO:0000256" key="9">
    <source>
        <dbReference type="ARBA" id="ARBA00022837"/>
    </source>
</evidence>
<feature type="transmembrane region" description="Helical" evidence="16">
    <location>
        <begin position="687"/>
        <end position="705"/>
    </location>
</feature>
<dbReference type="PROSITE" id="PS00018">
    <property type="entry name" value="EF_HAND_1"/>
    <property type="match status" value="1"/>
</dbReference>
<keyword evidence="18" id="KW-1185">Reference proteome</keyword>
<evidence type="ECO:0000256" key="14">
    <source>
        <dbReference type="ARBA" id="ARBA00047523"/>
    </source>
</evidence>
<dbReference type="GO" id="GO:0015431">
    <property type="term" value="F:ABC-type glutathione S-conjugate transporter activity"/>
    <property type="evidence" value="ECO:0007669"/>
    <property type="project" value="UniProtKB-EC"/>
</dbReference>
<keyword evidence="5 16" id="KW-0812">Transmembrane</keyword>
<dbReference type="CDD" id="cd18595">
    <property type="entry name" value="ABC_6TM_MRP1_2_3_6_D1_like"/>
    <property type="match status" value="1"/>
</dbReference>
<dbReference type="Pfam" id="PF00664">
    <property type="entry name" value="ABC_membrane"/>
    <property type="match status" value="2"/>
</dbReference>
<keyword evidence="10" id="KW-0067">ATP-binding</keyword>
<dbReference type="Gene3D" id="1.10.238.10">
    <property type="entry name" value="EF-hand"/>
    <property type="match status" value="1"/>
</dbReference>
<feature type="transmembrane region" description="Helical" evidence="16">
    <location>
        <begin position="309"/>
        <end position="329"/>
    </location>
</feature>
<keyword evidence="8" id="KW-0547">Nucleotide-binding</keyword>
<dbReference type="CDD" id="cd03250">
    <property type="entry name" value="ABCC_MRP_domain1"/>
    <property type="match status" value="1"/>
</dbReference>
<reference evidence="17" key="2">
    <citation type="submission" date="2022-06" db="UniProtKB">
        <authorList>
            <consortium name="EnsemblMetazoa"/>
        </authorList>
    </citation>
    <scope>IDENTIFICATION</scope>
    <source>
        <strain evidence="17">PS312</strain>
    </source>
</reference>
<keyword evidence="6" id="KW-0479">Metal-binding</keyword>
<evidence type="ECO:0000256" key="5">
    <source>
        <dbReference type="ARBA" id="ARBA00022692"/>
    </source>
</evidence>